<evidence type="ECO:0000313" key="2">
    <source>
        <dbReference type="EMBL" id="KAK1428241.1"/>
    </source>
</evidence>
<evidence type="ECO:0000313" key="3">
    <source>
        <dbReference type="Proteomes" id="UP001229421"/>
    </source>
</evidence>
<keyword evidence="1" id="KW-1133">Transmembrane helix</keyword>
<evidence type="ECO:0000256" key="1">
    <source>
        <dbReference type="SAM" id="Phobius"/>
    </source>
</evidence>
<keyword evidence="3" id="KW-1185">Reference proteome</keyword>
<feature type="transmembrane region" description="Helical" evidence="1">
    <location>
        <begin position="12"/>
        <end position="45"/>
    </location>
</feature>
<sequence>MFETIDVGIGMGVVVGVCSGCGVGDGLGVGVVVVGASLGVVVVVIGGDVVVDLSTLIAIKICSCFFIIDSMVFISVFKAEIDVY</sequence>
<gene>
    <name evidence="2" type="ORF">QVD17_17071</name>
</gene>
<keyword evidence="1" id="KW-0472">Membrane</keyword>
<dbReference type="EMBL" id="JAUHHV010000004">
    <property type="protein sequence ID" value="KAK1428241.1"/>
    <property type="molecule type" value="Genomic_DNA"/>
</dbReference>
<comment type="caution">
    <text evidence="2">The sequence shown here is derived from an EMBL/GenBank/DDBJ whole genome shotgun (WGS) entry which is preliminary data.</text>
</comment>
<accession>A0AAD8KW49</accession>
<dbReference type="Proteomes" id="UP001229421">
    <property type="component" value="Unassembled WGS sequence"/>
</dbReference>
<reference evidence="2" key="1">
    <citation type="journal article" date="2023" name="bioRxiv">
        <title>Improved chromosome-level genome assembly for marigold (Tagetes erecta).</title>
        <authorList>
            <person name="Jiang F."/>
            <person name="Yuan L."/>
            <person name="Wang S."/>
            <person name="Wang H."/>
            <person name="Xu D."/>
            <person name="Wang A."/>
            <person name="Fan W."/>
        </authorList>
    </citation>
    <scope>NUCLEOTIDE SEQUENCE</scope>
    <source>
        <strain evidence="2">WSJ</strain>
        <tissue evidence="2">Leaf</tissue>
    </source>
</reference>
<name>A0AAD8KW49_TARER</name>
<keyword evidence="1" id="KW-0812">Transmembrane</keyword>
<evidence type="ECO:0008006" key="4">
    <source>
        <dbReference type="Google" id="ProtNLM"/>
    </source>
</evidence>
<organism evidence="2 3">
    <name type="scientific">Tagetes erecta</name>
    <name type="common">African marigold</name>
    <dbReference type="NCBI Taxonomy" id="13708"/>
    <lineage>
        <taxon>Eukaryota</taxon>
        <taxon>Viridiplantae</taxon>
        <taxon>Streptophyta</taxon>
        <taxon>Embryophyta</taxon>
        <taxon>Tracheophyta</taxon>
        <taxon>Spermatophyta</taxon>
        <taxon>Magnoliopsida</taxon>
        <taxon>eudicotyledons</taxon>
        <taxon>Gunneridae</taxon>
        <taxon>Pentapetalae</taxon>
        <taxon>asterids</taxon>
        <taxon>campanulids</taxon>
        <taxon>Asterales</taxon>
        <taxon>Asteraceae</taxon>
        <taxon>Asteroideae</taxon>
        <taxon>Heliantheae alliance</taxon>
        <taxon>Tageteae</taxon>
        <taxon>Tagetes</taxon>
    </lineage>
</organism>
<proteinExistence type="predicted"/>
<dbReference type="AlphaFoldDB" id="A0AAD8KW49"/>
<protein>
    <recommendedName>
        <fullName evidence="4">Transmembrane protein</fullName>
    </recommendedName>
</protein>
<feature type="transmembrane region" description="Helical" evidence="1">
    <location>
        <begin position="57"/>
        <end position="77"/>
    </location>
</feature>